<feature type="region of interest" description="Disordered" evidence="1">
    <location>
        <begin position="314"/>
        <end position="356"/>
    </location>
</feature>
<proteinExistence type="predicted"/>
<dbReference type="GeneID" id="75578281"/>
<feature type="compositionally biased region" description="Polar residues" evidence="1">
    <location>
        <begin position="329"/>
        <end position="340"/>
    </location>
</feature>
<reference evidence="2" key="4">
    <citation type="journal article" date="2022" name="PLoS Pathog.">
        <title>Chromosome-level genome of Schistosoma haematobium underpins genome-wide explorations of molecular variation.</title>
        <authorList>
            <person name="Stroehlein A.J."/>
            <person name="Korhonen P.K."/>
            <person name="Lee V.V."/>
            <person name="Ralph S.A."/>
            <person name="Mentink-Kane M."/>
            <person name="You H."/>
            <person name="McManus D.P."/>
            <person name="Tchuente L.T."/>
            <person name="Stothard J.R."/>
            <person name="Kaur P."/>
            <person name="Dudchenko O."/>
            <person name="Aiden E.L."/>
            <person name="Yang B."/>
            <person name="Yang H."/>
            <person name="Emery A.M."/>
            <person name="Webster B.L."/>
            <person name="Brindley P.J."/>
            <person name="Rollinson D."/>
            <person name="Chang B.C.H."/>
            <person name="Gasser R.B."/>
            <person name="Young N.D."/>
        </authorList>
    </citation>
    <scope>NUCLEOTIDE SEQUENCE</scope>
</reference>
<sequence>MYEPSSVTSFQSSVPSQKLTSSRFFDNSALSTVPTTISSELEGLPFMSAHYPTVMRAPCVNWPIGRPTFNPTLTGNLRSPSQCFNPLAPATVRCFTEADQNTGSRIVGQSLSASRSSMNESVGDHYLLSGKPFISSCISPIFSGSRGIPIMTTVQSSTNASVCSGPPKRTVVHKYHSFRKILPKSDRPVMLPTVPFSVNTAPLGRFSVPSSSFGMCRPGSLGANTVLPCEVTTSRTYIMDIGISNLTDDGSSIPIRRNLCATSLALANPNQSVLANNPASQLLKSLLERDDSRSVTGVVTTFTAENNLSFSMSTVVNTSSSPSGSGTPLWNQPAHQSRGTWQLGKRAVSSSSHRSLSDNISLKISQSVFPTPTSSQPHSSPTSSNPAPILPPTLRLTPGPTSRLQQLQQHYQRQQEAQRRFEQDSLNKLGVADSV</sequence>
<evidence type="ECO:0000313" key="3">
    <source>
        <dbReference type="Proteomes" id="UP000471633"/>
    </source>
</evidence>
<dbReference type="RefSeq" id="XP_051063943.1">
    <property type="nucleotide sequence ID" value="XM_051219268.1"/>
</dbReference>
<dbReference type="Proteomes" id="UP000471633">
    <property type="component" value="Unassembled WGS sequence"/>
</dbReference>
<gene>
    <name evidence="2" type="ORF">MS3_00010861</name>
</gene>
<dbReference type="CTD" id="75578281"/>
<feature type="compositionally biased region" description="Basic and acidic residues" evidence="1">
    <location>
        <begin position="416"/>
        <end position="425"/>
    </location>
</feature>
<feature type="compositionally biased region" description="Low complexity" evidence="1">
    <location>
        <begin position="370"/>
        <end position="415"/>
    </location>
</feature>
<dbReference type="KEGG" id="shx:MS3_00010861"/>
<reference evidence="2" key="1">
    <citation type="journal article" date="2012" name="Nat. Genet.">
        <title>Whole-genome sequence of Schistosoma haematobium.</title>
        <authorList>
            <person name="Young N.D."/>
            <person name="Jex A.R."/>
            <person name="Li B."/>
            <person name="Liu S."/>
            <person name="Yang L."/>
            <person name="Xiong Z."/>
            <person name="Li Y."/>
            <person name="Cantacessi C."/>
            <person name="Hall R.S."/>
            <person name="Xu X."/>
            <person name="Chen F."/>
            <person name="Wu X."/>
            <person name="Zerlotini A."/>
            <person name="Oliveira G."/>
            <person name="Hofmann A."/>
            <person name="Zhang G."/>
            <person name="Fang X."/>
            <person name="Kang Y."/>
            <person name="Campbell B.E."/>
            <person name="Loukas A."/>
            <person name="Ranganathan S."/>
            <person name="Rollinson D."/>
            <person name="Rinaldi G."/>
            <person name="Brindley P.J."/>
            <person name="Yang H."/>
            <person name="Wang J."/>
            <person name="Wang J."/>
            <person name="Gasser R.B."/>
        </authorList>
    </citation>
    <scope>NUCLEOTIDE SEQUENCE</scope>
</reference>
<evidence type="ECO:0000313" key="2">
    <source>
        <dbReference type="EMBL" id="KAH9578272.1"/>
    </source>
</evidence>
<protein>
    <submittedName>
        <fullName evidence="2">Uncharacterized protein</fullName>
    </submittedName>
</protein>
<reference evidence="2" key="3">
    <citation type="submission" date="2021-06" db="EMBL/GenBank/DDBJ databases">
        <title>Chromosome-level genome assembly for S. haematobium.</title>
        <authorList>
            <person name="Stroehlein A.J."/>
        </authorList>
    </citation>
    <scope>NUCLEOTIDE SEQUENCE</scope>
</reference>
<accession>A0A922IFI1</accession>
<dbReference type="EMBL" id="AMPZ03000134">
    <property type="protein sequence ID" value="KAH9578272.1"/>
    <property type="molecule type" value="Genomic_DNA"/>
</dbReference>
<reference evidence="2" key="2">
    <citation type="journal article" date="2019" name="Gigascience">
        <title>High-quality Schistosoma haematobium genome achieved by single-molecule and long-range sequencing.</title>
        <authorList>
            <person name="Stroehlein A.J."/>
            <person name="Korhonen P.K."/>
            <person name="Chong T.M."/>
            <person name="Lim Y.L."/>
            <person name="Chan K.G."/>
            <person name="Webster B."/>
            <person name="Rollinson D."/>
            <person name="Brindley P.J."/>
            <person name="Gasser R.B."/>
            <person name="Young N.D."/>
        </authorList>
    </citation>
    <scope>NUCLEOTIDE SEQUENCE</scope>
</reference>
<dbReference type="AlphaFoldDB" id="A0A922IFI1"/>
<evidence type="ECO:0000256" key="1">
    <source>
        <dbReference type="SAM" id="MobiDB-lite"/>
    </source>
</evidence>
<organism evidence="2 3">
    <name type="scientific">Schistosoma haematobium</name>
    <name type="common">Blood fluke</name>
    <dbReference type="NCBI Taxonomy" id="6185"/>
    <lineage>
        <taxon>Eukaryota</taxon>
        <taxon>Metazoa</taxon>
        <taxon>Spiralia</taxon>
        <taxon>Lophotrochozoa</taxon>
        <taxon>Platyhelminthes</taxon>
        <taxon>Trematoda</taxon>
        <taxon>Digenea</taxon>
        <taxon>Strigeidida</taxon>
        <taxon>Schistosomatoidea</taxon>
        <taxon>Schistosomatidae</taxon>
        <taxon>Schistosoma</taxon>
    </lineage>
</organism>
<comment type="caution">
    <text evidence="2">The sequence shown here is derived from an EMBL/GenBank/DDBJ whole genome shotgun (WGS) entry which is preliminary data.</text>
</comment>
<feature type="region of interest" description="Disordered" evidence="1">
    <location>
        <begin position="368"/>
        <end position="435"/>
    </location>
</feature>
<feature type="compositionally biased region" description="Low complexity" evidence="1">
    <location>
        <begin position="314"/>
        <end position="328"/>
    </location>
</feature>
<keyword evidence="3" id="KW-1185">Reference proteome</keyword>
<name>A0A922IFI1_SCHHA</name>